<dbReference type="Pfam" id="PF03123">
    <property type="entry name" value="CAT_RBD"/>
    <property type="match status" value="1"/>
</dbReference>
<dbReference type="AlphaFoldDB" id="A0A6B2FZU1"/>
<dbReference type="GO" id="GO:0003723">
    <property type="term" value="F:RNA binding"/>
    <property type="evidence" value="ECO:0007669"/>
    <property type="project" value="InterPro"/>
</dbReference>
<dbReference type="InterPro" id="IPR036650">
    <property type="entry name" value="CAT_RNA-bd_dom_sf"/>
</dbReference>
<dbReference type="InterPro" id="IPR011608">
    <property type="entry name" value="PRD"/>
</dbReference>
<sequence>MLLIKRVLNNNAVVAIDKHKQTLVALGNGIAFHKKSGEIISEDKVEKIFYPQNEKDTNSMSEMLASIDPKYIELSDQIISETIASSGKKLSDDIYLSLPDHLQFAVERLKKGMPIQNRLTIETMQTYPDEFQLGKRALCYLEKTEKLKFPEDEATNIAMHLITAEEGNSLEHTAGTIELINRFLEIISEMLKMEINSKSVAYYRLVTHLKFFAQRISKKQTQEANVDPELYNMVIHRYHKEYLISQRIAGIVMQKFNYKVSQDEIMYLTIHIHHIAVADR</sequence>
<dbReference type="RefSeq" id="WP_162013980.1">
    <property type="nucleotide sequence ID" value="NZ_CAZZQF010000001.1"/>
</dbReference>
<evidence type="ECO:0000313" key="3">
    <source>
        <dbReference type="EMBL" id="NDJ73796.1"/>
    </source>
</evidence>
<dbReference type="InterPro" id="IPR050661">
    <property type="entry name" value="BglG_antiterminators"/>
</dbReference>
<dbReference type="GO" id="GO:0006355">
    <property type="term" value="P:regulation of DNA-templated transcription"/>
    <property type="evidence" value="ECO:0007669"/>
    <property type="project" value="InterPro"/>
</dbReference>
<dbReference type="PANTHER" id="PTHR30185">
    <property type="entry name" value="CRYPTIC BETA-GLUCOSIDE BGL OPERON ANTITERMINATOR"/>
    <property type="match status" value="1"/>
</dbReference>
<evidence type="ECO:0000256" key="1">
    <source>
        <dbReference type="ARBA" id="ARBA00022737"/>
    </source>
</evidence>
<dbReference type="InterPro" id="IPR036634">
    <property type="entry name" value="PRD_sf"/>
</dbReference>
<dbReference type="Gene3D" id="2.30.24.10">
    <property type="entry name" value="CAT RNA-binding domain"/>
    <property type="match status" value="1"/>
</dbReference>
<dbReference type="Pfam" id="PF00874">
    <property type="entry name" value="PRD"/>
    <property type="match status" value="2"/>
</dbReference>
<accession>A0A6B2FZU1</accession>
<gene>
    <name evidence="3" type="ORF">GWG61_04670</name>
</gene>
<name>A0A6B2FZU1_9LACO</name>
<dbReference type="InterPro" id="IPR004341">
    <property type="entry name" value="CAT_RNA-bd_dom"/>
</dbReference>
<proteinExistence type="predicted"/>
<protein>
    <submittedName>
        <fullName evidence="3">PRD domain-containing protein</fullName>
    </submittedName>
</protein>
<dbReference type="SMART" id="SM01061">
    <property type="entry name" value="CAT_RBD"/>
    <property type="match status" value="1"/>
</dbReference>
<dbReference type="SUPFAM" id="SSF63520">
    <property type="entry name" value="PTS-regulatory domain, PRD"/>
    <property type="match status" value="2"/>
</dbReference>
<dbReference type="Gene3D" id="1.10.1790.10">
    <property type="entry name" value="PRD domain"/>
    <property type="match status" value="2"/>
</dbReference>
<feature type="domain" description="PRD" evidence="2">
    <location>
        <begin position="66"/>
        <end position="171"/>
    </location>
</feature>
<organism evidence="3">
    <name type="scientific">Lactobacillus paragasseri</name>
    <dbReference type="NCBI Taxonomy" id="2107999"/>
    <lineage>
        <taxon>Bacteria</taxon>
        <taxon>Bacillati</taxon>
        <taxon>Bacillota</taxon>
        <taxon>Bacilli</taxon>
        <taxon>Lactobacillales</taxon>
        <taxon>Lactobacillaceae</taxon>
        <taxon>Lactobacillus</taxon>
    </lineage>
</organism>
<evidence type="ECO:0000259" key="2">
    <source>
        <dbReference type="PROSITE" id="PS51372"/>
    </source>
</evidence>
<comment type="caution">
    <text evidence="3">The sequence shown here is derived from an EMBL/GenBank/DDBJ whole genome shotgun (WGS) entry which is preliminary data.</text>
</comment>
<dbReference type="SUPFAM" id="SSF50151">
    <property type="entry name" value="SacY-like RNA-binding domain"/>
    <property type="match status" value="1"/>
</dbReference>
<dbReference type="PROSITE" id="PS51372">
    <property type="entry name" value="PRD_2"/>
    <property type="match status" value="2"/>
</dbReference>
<feature type="domain" description="PRD" evidence="2">
    <location>
        <begin position="172"/>
        <end position="280"/>
    </location>
</feature>
<dbReference type="PANTHER" id="PTHR30185:SF15">
    <property type="entry name" value="CRYPTIC BETA-GLUCOSIDE BGL OPERON ANTITERMINATOR"/>
    <property type="match status" value="1"/>
</dbReference>
<dbReference type="EMBL" id="JAADJO010000008">
    <property type="protein sequence ID" value="NDJ73796.1"/>
    <property type="molecule type" value="Genomic_DNA"/>
</dbReference>
<reference evidence="3" key="1">
    <citation type="submission" date="2020-01" db="EMBL/GenBank/DDBJ databases">
        <title>Vaginal microbiome of pregnant Indian women: Insights into the genome of dominants Lactobacillus species.</title>
        <authorList>
            <person name="Das B."/>
            <person name="Mehta O."/>
            <person name="Ghosh T.S."/>
            <person name="Kothidar A."/>
            <person name="Gowtham M.R."/>
            <person name="Mitra R."/>
            <person name="Kshetrapal P."/>
            <person name="Wadhwa N."/>
            <person name="Thiruvengadam R."/>
            <person name="Nair G.B."/>
            <person name="Bhatnagar S."/>
            <person name="Das B."/>
        </authorList>
    </citation>
    <scope>NUCLEOTIDE SEQUENCE</scope>
    <source>
        <strain evidence="3">Indica</strain>
    </source>
</reference>
<keyword evidence="1" id="KW-0677">Repeat</keyword>